<protein>
    <submittedName>
        <fullName evidence="2">Methyltransferase type 11</fullName>
    </submittedName>
</protein>
<evidence type="ECO:0000313" key="2">
    <source>
        <dbReference type="EMBL" id="OBI51959.1"/>
    </source>
</evidence>
<dbReference type="InterPro" id="IPR029063">
    <property type="entry name" value="SAM-dependent_MTases_sf"/>
</dbReference>
<gene>
    <name evidence="2" type="ORF">A5707_12765</name>
</gene>
<dbReference type="Proteomes" id="UP000093592">
    <property type="component" value="Unassembled WGS sequence"/>
</dbReference>
<dbReference type="OrthoDB" id="4125239at2"/>
<keyword evidence="2" id="KW-0489">Methyltransferase</keyword>
<sequence>MVYVGRGTFDLETMPRGGPRASCLDRLLQTDRLEYLDRDDVDDRKRAVVRSLDRFGRLLGHHEMFARIALDEIADVPDPKILELGSGHGALSRALLEMHPTAEVTVTDIEPASMAAIAAGDLGHHPRAAVLQMDATAIDAPDGSYDLAVFAMSFHHLPPLAAARALAEGSRVADKLLIIDLPRPPSLLHIAQLASMLPLAMAIPMAHDGVISSLRAYSPSALRALARHAEPAIQLELRGGGWFNSPLRPRPQIVVASRLRERR</sequence>
<evidence type="ECO:0000313" key="3">
    <source>
        <dbReference type="Proteomes" id="UP000093592"/>
    </source>
</evidence>
<dbReference type="CDD" id="cd02440">
    <property type="entry name" value="AdoMet_MTases"/>
    <property type="match status" value="1"/>
</dbReference>
<reference evidence="3" key="1">
    <citation type="submission" date="2016-06" db="EMBL/GenBank/DDBJ databases">
        <authorList>
            <person name="Sutton G."/>
            <person name="Brinkac L."/>
            <person name="Sanka R."/>
            <person name="Adams M."/>
            <person name="Lau E."/>
            <person name="Sam S."/>
            <person name="Sreng N."/>
            <person name="Him V."/>
            <person name="Kerleguer A."/>
            <person name="Cheng S."/>
        </authorList>
    </citation>
    <scope>NUCLEOTIDE SEQUENCE [LARGE SCALE GENOMIC DNA]</scope>
    <source>
        <strain evidence="3">E861</strain>
    </source>
</reference>
<feature type="domain" description="Methyltransferase" evidence="1">
    <location>
        <begin position="81"/>
        <end position="172"/>
    </location>
</feature>
<dbReference type="EMBL" id="LZKJ01000030">
    <property type="protein sequence ID" value="OBI51959.1"/>
    <property type="molecule type" value="Genomic_DNA"/>
</dbReference>
<accession>A0A1A2ZMZ0</accession>
<dbReference type="GO" id="GO:0008168">
    <property type="term" value="F:methyltransferase activity"/>
    <property type="evidence" value="ECO:0007669"/>
    <property type="project" value="UniProtKB-KW"/>
</dbReference>
<dbReference type="Pfam" id="PF13649">
    <property type="entry name" value="Methyltransf_25"/>
    <property type="match status" value="1"/>
</dbReference>
<comment type="caution">
    <text evidence="2">The sequence shown here is derived from an EMBL/GenBank/DDBJ whole genome shotgun (WGS) entry which is preliminary data.</text>
</comment>
<dbReference type="InterPro" id="IPR041698">
    <property type="entry name" value="Methyltransf_25"/>
</dbReference>
<organism evidence="2 3">
    <name type="scientific">Mycobacterium kyorinense</name>
    <dbReference type="NCBI Taxonomy" id="487514"/>
    <lineage>
        <taxon>Bacteria</taxon>
        <taxon>Bacillati</taxon>
        <taxon>Actinomycetota</taxon>
        <taxon>Actinomycetes</taxon>
        <taxon>Mycobacteriales</taxon>
        <taxon>Mycobacteriaceae</taxon>
        <taxon>Mycobacterium</taxon>
    </lineage>
</organism>
<dbReference type="Gene3D" id="3.40.50.150">
    <property type="entry name" value="Vaccinia Virus protein VP39"/>
    <property type="match status" value="1"/>
</dbReference>
<proteinExistence type="predicted"/>
<keyword evidence="2" id="KW-0808">Transferase</keyword>
<dbReference type="SUPFAM" id="SSF53335">
    <property type="entry name" value="S-adenosyl-L-methionine-dependent methyltransferases"/>
    <property type="match status" value="1"/>
</dbReference>
<dbReference type="RefSeq" id="WP_065012860.1">
    <property type="nucleotide sequence ID" value="NZ_LZKJ01000030.1"/>
</dbReference>
<name>A0A1A2ZMZ0_9MYCO</name>
<dbReference type="GO" id="GO:0032259">
    <property type="term" value="P:methylation"/>
    <property type="evidence" value="ECO:0007669"/>
    <property type="project" value="UniProtKB-KW"/>
</dbReference>
<evidence type="ECO:0000259" key="1">
    <source>
        <dbReference type="Pfam" id="PF13649"/>
    </source>
</evidence>
<dbReference type="AlphaFoldDB" id="A0A1A2ZMZ0"/>